<comment type="caution">
    <text evidence="4">The sequence shown here is derived from an EMBL/GenBank/DDBJ whole genome shotgun (WGS) entry which is preliminary data.</text>
</comment>
<gene>
    <name evidence="4" type="ORF">CFB84_23340</name>
</gene>
<name>A0A228IJ09_9BURK</name>
<feature type="transmembrane region" description="Helical" evidence="2">
    <location>
        <begin position="102"/>
        <end position="126"/>
    </location>
</feature>
<reference evidence="4 5" key="2">
    <citation type="submission" date="2017-08" db="EMBL/GenBank/DDBJ databases">
        <title>WGS of novel Burkholderia cepaca complex species.</title>
        <authorList>
            <person name="Lipuma J."/>
            <person name="Spilker T."/>
        </authorList>
    </citation>
    <scope>NUCLEOTIDE SEQUENCE [LARGE SCALE GENOMIC DNA]</scope>
    <source>
        <strain evidence="4 5">AU17325</strain>
    </source>
</reference>
<dbReference type="Pfam" id="PF18013">
    <property type="entry name" value="Phage_lysozyme2"/>
    <property type="match status" value="1"/>
</dbReference>
<keyword evidence="2" id="KW-0472">Membrane</keyword>
<evidence type="ECO:0000256" key="2">
    <source>
        <dbReference type="SAM" id="Phobius"/>
    </source>
</evidence>
<dbReference type="AlphaFoldDB" id="A0A228IJ09"/>
<evidence type="ECO:0000259" key="3">
    <source>
        <dbReference type="Pfam" id="PF18013"/>
    </source>
</evidence>
<dbReference type="InterPro" id="IPR041219">
    <property type="entry name" value="Phage_lysozyme2"/>
</dbReference>
<keyword evidence="2" id="KW-1133">Transmembrane helix</keyword>
<protein>
    <recommendedName>
        <fullName evidence="3">Phage tail lysozyme domain-containing protein</fullName>
    </recommendedName>
</protein>
<evidence type="ECO:0000313" key="5">
    <source>
        <dbReference type="Proteomes" id="UP000214600"/>
    </source>
</evidence>
<reference evidence="5" key="1">
    <citation type="submission" date="2017-06" db="EMBL/GenBank/DDBJ databases">
        <authorList>
            <person name="LiPuma J."/>
            <person name="Spilker T."/>
        </authorList>
    </citation>
    <scope>NUCLEOTIDE SEQUENCE [LARGE SCALE GENOMIC DNA]</scope>
    <source>
        <strain evidence="5">AU17325</strain>
    </source>
</reference>
<feature type="coiled-coil region" evidence="1">
    <location>
        <begin position="391"/>
        <end position="418"/>
    </location>
</feature>
<organism evidence="4 5">
    <name type="scientific">Burkholderia aenigmatica</name>
    <dbReference type="NCBI Taxonomy" id="2015348"/>
    <lineage>
        <taxon>Bacteria</taxon>
        <taxon>Pseudomonadati</taxon>
        <taxon>Pseudomonadota</taxon>
        <taxon>Betaproteobacteria</taxon>
        <taxon>Burkholderiales</taxon>
        <taxon>Burkholderiaceae</taxon>
        <taxon>Burkholderia</taxon>
        <taxon>Burkholderia cepacia complex</taxon>
    </lineage>
</organism>
<evidence type="ECO:0000313" key="4">
    <source>
        <dbReference type="EMBL" id="OXI42172.1"/>
    </source>
</evidence>
<dbReference type="Proteomes" id="UP000214600">
    <property type="component" value="Unassembled WGS sequence"/>
</dbReference>
<feature type="domain" description="Phage tail lysozyme" evidence="3">
    <location>
        <begin position="522"/>
        <end position="642"/>
    </location>
</feature>
<dbReference type="EMBL" id="NKFA01000008">
    <property type="protein sequence ID" value="OXI42172.1"/>
    <property type="molecule type" value="Genomic_DNA"/>
</dbReference>
<keyword evidence="1" id="KW-0175">Coiled coil</keyword>
<dbReference type="RefSeq" id="WP_089452197.1">
    <property type="nucleotide sequence ID" value="NZ_NKFA01000008.1"/>
</dbReference>
<dbReference type="OrthoDB" id="9040062at2"/>
<dbReference type="Gene3D" id="1.10.530.10">
    <property type="match status" value="1"/>
</dbReference>
<proteinExistence type="predicted"/>
<sequence length="680" mass="74056">MAVSILKIQVDRAEADQYFKDFKAFDDQLQGMPDAWKDALRQAKLLQAVQLNLQQGQKNQTSGLKDSNKQLTVMEKHWKTIGGTVKGINKDVKDVMSNVSKLLPGLSTIGGVAGLASLPLLMFAGFSKLMSSFGADRATNLQMGGISQGSRKAFENTYGRYGFADSQLRAVAEAQRDPNKRAGLIQALTAAGISPQEAAQLSEQGTDAGEVMSRLINASRTANPLVLRAMGGQFITPEQVTTVQSAQAGEIEGLRGEYERQTPELDARAADQRRALEFTSHLSEVFEKIRVGVFNKLIALEPSLDKVAKSFGKLVTNVLDSPGFKRFLDELPARITKFSEFLTSDRFTDALKTVTNDFFKLAVVLTRLTGVIYKLLPGSLTGKYKNPQELLKTTNENIAKEEASLKLAQQRYKEADELQKQGHPIQAAIARTGASPESIRDSLKDLYSKRDELNAQIAAEADANVPNTVNTYSDGGGMQKTALTSDRMAGATYVTPDGKARGPATVDEKAQFIGEFIAEGRRRGMKPEAIAGALGSIAQESGYDVFVRNSIGAYGAAQWLSKDRQRALEKFRKEHPAWSEMKVQAAFHWQEAAAQKGLLQKLNSARSIEEAATIHRRDYERPAEAEANDAKRAQYGMQAFNSYGDVMRGTVQTVAGVKVNVVVQNQTGANLTANAAASAT</sequence>
<keyword evidence="2" id="KW-0812">Transmembrane</keyword>
<evidence type="ECO:0000256" key="1">
    <source>
        <dbReference type="SAM" id="Coils"/>
    </source>
</evidence>
<accession>A0A228IJ09</accession>